<dbReference type="Proteomes" id="UP001642484">
    <property type="component" value="Unassembled WGS sequence"/>
</dbReference>
<reference evidence="2 3" key="1">
    <citation type="submission" date="2024-02" db="EMBL/GenBank/DDBJ databases">
        <authorList>
            <person name="Chen Y."/>
            <person name="Shah S."/>
            <person name="Dougan E. K."/>
            <person name="Thang M."/>
            <person name="Chan C."/>
        </authorList>
    </citation>
    <scope>NUCLEOTIDE SEQUENCE [LARGE SCALE GENOMIC DNA]</scope>
</reference>
<accession>A0ABP0NQC5</accession>
<evidence type="ECO:0000313" key="2">
    <source>
        <dbReference type="EMBL" id="CAK9065983.1"/>
    </source>
</evidence>
<evidence type="ECO:0000256" key="1">
    <source>
        <dbReference type="SAM" id="MobiDB-lite"/>
    </source>
</evidence>
<sequence>MATRGLTRLQVSSSFPTPGSWGRFTHACARPRGTFGECISRFTGLVIAASIMQRMCGASPSRRSASAFASSLRTELLVDADIHSIEDIMQAISCLKEKGGRVHTQLFLPPERSKNKKWSQLVDDPDITFTPVPRSSNPSSEPNDEAILSTMLKLSTCPDVECIGLLTSDVGYRDKILQLKSARQARLSFVVLVPEYKYLVAQRYRELGLKVVALKPKELRPRGSRVRAILHASGSGSVQLADPFYEGNKCNLELLQELRSWLERLGYMQQTDELNITAACAKFWFTNRLGSLTVYPDYLGIFEVYKLMKKSSKMHSWKRYSRQLALFLPRSSLTTSKHGLKTYGSARAGSIFKGGGPFLLKESKHLTTRALRRLGYLDDNFNTDEFEAMFCFANARDNKYHLRKMDLLPDHGDRINDLRAKLHTAFLSNRYPGQWQIAQDLCLQVKQILLKEQLLNTSEPGCSRHKMMNAMNAYVKRYELISMHLLGAHLQAEPPKDEAPPALVAEAMTGDPARVKFSDPEPAVVPVPAAPVLAAPVPAAPAVFAPPVPPAKLVPASPESPAAPEPTAWAKLQETARCRLASTREAAGQVQLKAQALAQDPHVRSSALGATAGAALGTAGGAATGLTTGTLLGAAVGVIPAVFTFGLSIPFCAAVGGGAGLAVGAASGATCGAVAGGATGYGAYRHRHEIRQTAHKTLEQVTTSADFVKARANGVTHFLSERALVAKARLMAGPRTTWQRTRSGAESKKTPMDLVLGLTAAREEPRLEWRNMEDRSQLLFRCEARGVKEAGAEVVVEEAEKRRQVKHHPAERRQNKGKIAVEDRFSSETKATECLDRAPPKKMRADVRVSMRRHRSGRDVTGQPLPPELRDDRRARRGPTAFGAFKTMARRWLPDRHFCSDLLSASALGFLGDLVCQLVVEKRKPPQELSDLRWGHHEGHFEPQRLWALTVFGGAYTGGFLHFLYKFYSPTVRAISAYLPSALSLPLSRSESMAHCFACAWVMLWCGAHAWKGSCI</sequence>
<dbReference type="EMBL" id="CAXAMN010022051">
    <property type="protein sequence ID" value="CAK9065983.1"/>
    <property type="molecule type" value="Genomic_DNA"/>
</dbReference>
<name>A0ABP0NQC5_9DINO</name>
<feature type="compositionally biased region" description="Basic and acidic residues" evidence="1">
    <location>
        <begin position="840"/>
        <end position="849"/>
    </location>
</feature>
<keyword evidence="3" id="KW-1185">Reference proteome</keyword>
<evidence type="ECO:0008006" key="4">
    <source>
        <dbReference type="Google" id="ProtNLM"/>
    </source>
</evidence>
<evidence type="ECO:0000313" key="3">
    <source>
        <dbReference type="Proteomes" id="UP001642484"/>
    </source>
</evidence>
<organism evidence="2 3">
    <name type="scientific">Durusdinium trenchii</name>
    <dbReference type="NCBI Taxonomy" id="1381693"/>
    <lineage>
        <taxon>Eukaryota</taxon>
        <taxon>Sar</taxon>
        <taxon>Alveolata</taxon>
        <taxon>Dinophyceae</taxon>
        <taxon>Suessiales</taxon>
        <taxon>Symbiodiniaceae</taxon>
        <taxon>Durusdinium</taxon>
    </lineage>
</organism>
<feature type="region of interest" description="Disordered" evidence="1">
    <location>
        <begin position="840"/>
        <end position="874"/>
    </location>
</feature>
<protein>
    <recommendedName>
        <fullName evidence="4">NYN domain-containing protein</fullName>
    </recommendedName>
</protein>
<proteinExistence type="predicted"/>
<comment type="caution">
    <text evidence="2">The sequence shown here is derived from an EMBL/GenBank/DDBJ whole genome shotgun (WGS) entry which is preliminary data.</text>
</comment>
<gene>
    <name evidence="2" type="ORF">CCMP2556_LOCUS32394</name>
</gene>